<evidence type="ECO:0000313" key="4">
    <source>
        <dbReference type="WBParaSite" id="ECPE_0000089101-mRNA-1"/>
    </source>
</evidence>
<reference evidence="2 3" key="2">
    <citation type="submission" date="2018-11" db="EMBL/GenBank/DDBJ databases">
        <authorList>
            <consortium name="Pathogen Informatics"/>
        </authorList>
    </citation>
    <scope>NUCLEOTIDE SEQUENCE [LARGE SCALE GENOMIC DNA]</scope>
    <source>
        <strain evidence="2 3">Egypt</strain>
    </source>
</reference>
<dbReference type="EMBL" id="UZAN01003855">
    <property type="protein sequence ID" value="VDP30508.1"/>
    <property type="molecule type" value="Genomic_DNA"/>
</dbReference>
<dbReference type="OrthoDB" id="78824at2759"/>
<proteinExistence type="predicted"/>
<accession>A0A183A1Q6</accession>
<keyword evidence="3" id="KW-1185">Reference proteome</keyword>
<gene>
    <name evidence="2" type="ORF">ECPE_LOCUS891</name>
</gene>
<evidence type="ECO:0000313" key="2">
    <source>
        <dbReference type="EMBL" id="VDP30508.1"/>
    </source>
</evidence>
<reference evidence="4" key="1">
    <citation type="submission" date="2016-06" db="UniProtKB">
        <authorList>
            <consortium name="WormBaseParasite"/>
        </authorList>
    </citation>
    <scope>IDENTIFICATION</scope>
</reference>
<dbReference type="Proteomes" id="UP000272942">
    <property type="component" value="Unassembled WGS sequence"/>
</dbReference>
<feature type="compositionally biased region" description="Polar residues" evidence="1">
    <location>
        <begin position="34"/>
        <end position="52"/>
    </location>
</feature>
<protein>
    <submittedName>
        <fullName evidence="2 4">Uncharacterized protein</fullName>
    </submittedName>
</protein>
<feature type="region of interest" description="Disordered" evidence="1">
    <location>
        <begin position="1"/>
        <end position="85"/>
    </location>
</feature>
<evidence type="ECO:0000256" key="1">
    <source>
        <dbReference type="SAM" id="MobiDB-lite"/>
    </source>
</evidence>
<organism evidence="4">
    <name type="scientific">Echinostoma caproni</name>
    <dbReference type="NCBI Taxonomy" id="27848"/>
    <lineage>
        <taxon>Eukaryota</taxon>
        <taxon>Metazoa</taxon>
        <taxon>Spiralia</taxon>
        <taxon>Lophotrochozoa</taxon>
        <taxon>Platyhelminthes</taxon>
        <taxon>Trematoda</taxon>
        <taxon>Digenea</taxon>
        <taxon>Plagiorchiida</taxon>
        <taxon>Echinostomata</taxon>
        <taxon>Echinostomatoidea</taxon>
        <taxon>Echinostomatidae</taxon>
        <taxon>Echinostoma</taxon>
    </lineage>
</organism>
<evidence type="ECO:0000313" key="3">
    <source>
        <dbReference type="Proteomes" id="UP000272942"/>
    </source>
</evidence>
<sequence length="146" mass="16181">MIRSVLPVLDRNSNADSLVPMNSREAPVVLGRPSKTSSDRTGASYPNRNGNHTDYVMMDGINSRSDSTNARHEREDDDDDSSFDRTTSTLVTRAGSMDHFATVPRLTTTLKKTMTVRALFDYDPLADTGLPSRVSCIVCMCDSFRK</sequence>
<dbReference type="AlphaFoldDB" id="A0A183A1Q6"/>
<dbReference type="WBParaSite" id="ECPE_0000089101-mRNA-1">
    <property type="protein sequence ID" value="ECPE_0000089101-mRNA-1"/>
    <property type="gene ID" value="ECPE_0000089101"/>
</dbReference>
<name>A0A183A1Q6_9TREM</name>